<sequence length="254" mass="27773">MNPMLELDHVSKSFGGLKAVDSVGFRIEPGEIFGLLGPNGAGKTVCFNLISGVFRPNEGRIFFDGMRTDGFPSHRMAKLGLGRTFQIVKPFSNVSVLENVVAALGIQRYDHLTAIWSNRNERSIQSRAMELLEQVGLAGVAYRKAGLLPLGNLRRLEIARALAVGTKLILLDESFSGLRHEEILQLEALVRQIRDAGRTILLIEHNMKVAMGLCNRIVVLDHGRVLAQGTPEEIRSNPAVIEAYLGKQGGSHAA</sequence>
<dbReference type="InterPro" id="IPR027417">
    <property type="entry name" value="P-loop_NTPase"/>
</dbReference>
<dbReference type="InterPro" id="IPR032823">
    <property type="entry name" value="BCA_ABC_TP_C"/>
</dbReference>
<keyword evidence="2" id="KW-0547">Nucleotide-binding</keyword>
<dbReference type="AlphaFoldDB" id="A0A7C4VS26"/>
<protein>
    <submittedName>
        <fullName evidence="5">ABC transporter ATP-binding protein</fullName>
    </submittedName>
</protein>
<evidence type="ECO:0000256" key="3">
    <source>
        <dbReference type="ARBA" id="ARBA00022840"/>
    </source>
</evidence>
<dbReference type="InterPro" id="IPR051120">
    <property type="entry name" value="ABC_AA/LPS_Transport"/>
</dbReference>
<reference evidence="5" key="1">
    <citation type="journal article" date="2020" name="mSystems">
        <title>Genome- and Community-Level Interaction Insights into Carbon Utilization and Element Cycling Functions of Hydrothermarchaeota in Hydrothermal Sediment.</title>
        <authorList>
            <person name="Zhou Z."/>
            <person name="Liu Y."/>
            <person name="Xu W."/>
            <person name="Pan J."/>
            <person name="Luo Z.H."/>
            <person name="Li M."/>
        </authorList>
    </citation>
    <scope>NUCLEOTIDE SEQUENCE [LARGE SCALE GENOMIC DNA]</scope>
    <source>
        <strain evidence="5">SpSt-477</strain>
    </source>
</reference>
<proteinExistence type="predicted"/>
<dbReference type="InterPro" id="IPR003439">
    <property type="entry name" value="ABC_transporter-like_ATP-bd"/>
</dbReference>
<keyword evidence="1" id="KW-0813">Transport</keyword>
<evidence type="ECO:0000259" key="4">
    <source>
        <dbReference type="PROSITE" id="PS50893"/>
    </source>
</evidence>
<organism evidence="5">
    <name type="scientific">Desulfatirhabdium butyrativorans</name>
    <dbReference type="NCBI Taxonomy" id="340467"/>
    <lineage>
        <taxon>Bacteria</taxon>
        <taxon>Pseudomonadati</taxon>
        <taxon>Thermodesulfobacteriota</taxon>
        <taxon>Desulfobacteria</taxon>
        <taxon>Desulfobacterales</taxon>
        <taxon>Desulfatirhabdiaceae</taxon>
        <taxon>Desulfatirhabdium</taxon>
    </lineage>
</organism>
<dbReference type="SUPFAM" id="SSF52540">
    <property type="entry name" value="P-loop containing nucleoside triphosphate hydrolases"/>
    <property type="match status" value="1"/>
</dbReference>
<dbReference type="GO" id="GO:0005886">
    <property type="term" value="C:plasma membrane"/>
    <property type="evidence" value="ECO:0007669"/>
    <property type="project" value="TreeGrafter"/>
</dbReference>
<feature type="domain" description="ABC transporter" evidence="4">
    <location>
        <begin position="5"/>
        <end position="247"/>
    </location>
</feature>
<dbReference type="Pfam" id="PF00005">
    <property type="entry name" value="ABC_tran"/>
    <property type="match status" value="1"/>
</dbReference>
<evidence type="ECO:0000256" key="1">
    <source>
        <dbReference type="ARBA" id="ARBA00022448"/>
    </source>
</evidence>
<evidence type="ECO:0000256" key="2">
    <source>
        <dbReference type="ARBA" id="ARBA00022741"/>
    </source>
</evidence>
<dbReference type="PANTHER" id="PTHR45772:SF9">
    <property type="entry name" value="CONSERVED COMPONENT OF ABC TRANSPORTER FOR NATURAL AMINO ACIDS"/>
    <property type="match status" value="1"/>
</dbReference>
<dbReference type="Gene3D" id="3.40.50.300">
    <property type="entry name" value="P-loop containing nucleotide triphosphate hydrolases"/>
    <property type="match status" value="1"/>
</dbReference>
<dbReference type="SMART" id="SM00382">
    <property type="entry name" value="AAA"/>
    <property type="match status" value="1"/>
</dbReference>
<keyword evidence="3 5" id="KW-0067">ATP-binding</keyword>
<dbReference type="PANTHER" id="PTHR45772">
    <property type="entry name" value="CONSERVED COMPONENT OF ABC TRANSPORTER FOR NATURAL AMINO ACIDS-RELATED"/>
    <property type="match status" value="1"/>
</dbReference>
<name>A0A7C4VS26_9BACT</name>
<accession>A0A7C4VS26</accession>
<dbReference type="CDD" id="cd03219">
    <property type="entry name" value="ABC_Mj1267_LivG_branched"/>
    <property type="match status" value="1"/>
</dbReference>
<dbReference type="FunFam" id="3.40.50.300:FF:000421">
    <property type="entry name" value="Branched-chain amino acid ABC transporter ATP-binding protein"/>
    <property type="match status" value="1"/>
</dbReference>
<dbReference type="EMBL" id="DSUH01000380">
    <property type="protein sequence ID" value="HGU34450.1"/>
    <property type="molecule type" value="Genomic_DNA"/>
</dbReference>
<dbReference type="GO" id="GO:0005524">
    <property type="term" value="F:ATP binding"/>
    <property type="evidence" value="ECO:0007669"/>
    <property type="project" value="UniProtKB-KW"/>
</dbReference>
<evidence type="ECO:0000313" key="5">
    <source>
        <dbReference type="EMBL" id="HGU34450.1"/>
    </source>
</evidence>
<dbReference type="GO" id="GO:0016887">
    <property type="term" value="F:ATP hydrolysis activity"/>
    <property type="evidence" value="ECO:0007669"/>
    <property type="project" value="InterPro"/>
</dbReference>
<dbReference type="InterPro" id="IPR003593">
    <property type="entry name" value="AAA+_ATPase"/>
</dbReference>
<gene>
    <name evidence="5" type="ORF">ENS29_16625</name>
</gene>
<dbReference type="PROSITE" id="PS50893">
    <property type="entry name" value="ABC_TRANSPORTER_2"/>
    <property type="match status" value="1"/>
</dbReference>
<comment type="caution">
    <text evidence="5">The sequence shown here is derived from an EMBL/GenBank/DDBJ whole genome shotgun (WGS) entry which is preliminary data.</text>
</comment>
<dbReference type="Pfam" id="PF12399">
    <property type="entry name" value="BCA_ABC_TP_C"/>
    <property type="match status" value="1"/>
</dbReference>